<dbReference type="InterPro" id="IPR027469">
    <property type="entry name" value="Cation_efflux_TMD_sf"/>
</dbReference>
<proteinExistence type="inferred from homology"/>
<dbReference type="InterPro" id="IPR036837">
    <property type="entry name" value="Cation_efflux_CTD_sf"/>
</dbReference>
<feature type="transmembrane region" description="Helical" evidence="7">
    <location>
        <begin position="87"/>
        <end position="105"/>
    </location>
</feature>
<evidence type="ECO:0000259" key="9">
    <source>
        <dbReference type="Pfam" id="PF16916"/>
    </source>
</evidence>
<evidence type="ECO:0000313" key="11">
    <source>
        <dbReference type="Proteomes" id="UP000199600"/>
    </source>
</evidence>
<name>A0A1A8XHL6_9RHOO</name>
<keyword evidence="5 7" id="KW-1133">Transmembrane helix</keyword>
<dbReference type="PANTHER" id="PTHR43840">
    <property type="entry name" value="MITOCHONDRIAL METAL TRANSPORTER 1-RELATED"/>
    <property type="match status" value="1"/>
</dbReference>
<evidence type="ECO:0000256" key="2">
    <source>
        <dbReference type="ARBA" id="ARBA00008114"/>
    </source>
</evidence>
<dbReference type="NCBIfam" id="TIGR01297">
    <property type="entry name" value="CDF"/>
    <property type="match status" value="1"/>
</dbReference>
<evidence type="ECO:0000256" key="1">
    <source>
        <dbReference type="ARBA" id="ARBA00004141"/>
    </source>
</evidence>
<organism evidence="10 11">
    <name type="scientific">Candidatus Propionivibrio aalborgensis</name>
    <dbReference type="NCBI Taxonomy" id="1860101"/>
    <lineage>
        <taxon>Bacteria</taxon>
        <taxon>Pseudomonadati</taxon>
        <taxon>Pseudomonadota</taxon>
        <taxon>Betaproteobacteria</taxon>
        <taxon>Rhodocyclales</taxon>
        <taxon>Rhodocyclaceae</taxon>
        <taxon>Propionivibrio</taxon>
    </lineage>
</organism>
<evidence type="ECO:0000256" key="3">
    <source>
        <dbReference type="ARBA" id="ARBA00022448"/>
    </source>
</evidence>
<feature type="domain" description="Cation efflux protein transmembrane" evidence="8">
    <location>
        <begin position="17"/>
        <end position="210"/>
    </location>
</feature>
<sequence length="305" mass="32960">MNVMSPISPPSLKNYAWLSICAALATILLKGIAWWMTGSVGLLSDALESVVNLAGAMMALAMITVAEQPADDDHAYGHGKAEYFSGGFEGLLILLAAVGIGVAAIERLLHPQPLEQLGVGLAVSVVASLVNLFTARILLAAGLKYRSMTLEADAHHLMTDVWTSVGVIAGVGSVALTGWLWLDPVLALLVAANIVWTGWKLLYRSTQGLMDVALPSEDNDLVLAILDRYREQGIDFHALRTRESGARRFVELHVLVPGEWTIQKGHELAERLEGDIRDALPRATVLTHLEPLDDPVSHADIELDR</sequence>
<feature type="transmembrane region" description="Helical" evidence="7">
    <location>
        <begin position="15"/>
        <end position="37"/>
    </location>
</feature>
<evidence type="ECO:0000313" key="10">
    <source>
        <dbReference type="EMBL" id="SBT04186.1"/>
    </source>
</evidence>
<dbReference type="Pfam" id="PF01545">
    <property type="entry name" value="Cation_efflux"/>
    <property type="match status" value="1"/>
</dbReference>
<feature type="transmembrane region" description="Helical" evidence="7">
    <location>
        <begin position="117"/>
        <end position="139"/>
    </location>
</feature>
<evidence type="ECO:0000256" key="5">
    <source>
        <dbReference type="ARBA" id="ARBA00022989"/>
    </source>
</evidence>
<dbReference type="Proteomes" id="UP000199600">
    <property type="component" value="Unassembled WGS sequence"/>
</dbReference>
<keyword evidence="6 7" id="KW-0472">Membrane</keyword>
<dbReference type="InterPro" id="IPR050291">
    <property type="entry name" value="CDF_Transporter"/>
</dbReference>
<dbReference type="InterPro" id="IPR027470">
    <property type="entry name" value="Cation_efflux_CTD"/>
</dbReference>
<dbReference type="AlphaFoldDB" id="A0A1A8XHL6"/>
<dbReference type="FunFam" id="1.20.1510.10:FF:000001">
    <property type="entry name" value="Ferrous-iron efflux pump FieF"/>
    <property type="match status" value="1"/>
</dbReference>
<dbReference type="InterPro" id="IPR002524">
    <property type="entry name" value="Cation_efflux"/>
</dbReference>
<evidence type="ECO:0000259" key="8">
    <source>
        <dbReference type="Pfam" id="PF01545"/>
    </source>
</evidence>
<protein>
    <submittedName>
        <fullName evidence="10">Uncharacterized protein</fullName>
    </submittedName>
</protein>
<feature type="transmembrane region" description="Helical" evidence="7">
    <location>
        <begin position="160"/>
        <end position="179"/>
    </location>
</feature>
<gene>
    <name evidence="10" type="ORF">PROAA_1240006</name>
</gene>
<evidence type="ECO:0000256" key="6">
    <source>
        <dbReference type="ARBA" id="ARBA00023136"/>
    </source>
</evidence>
<comment type="similarity">
    <text evidence="2">Belongs to the cation diffusion facilitator (CDF) transporter (TC 2.A.4) family.</text>
</comment>
<dbReference type="GO" id="GO:0005886">
    <property type="term" value="C:plasma membrane"/>
    <property type="evidence" value="ECO:0007669"/>
    <property type="project" value="TreeGrafter"/>
</dbReference>
<dbReference type="GO" id="GO:0015093">
    <property type="term" value="F:ferrous iron transmembrane transporter activity"/>
    <property type="evidence" value="ECO:0007669"/>
    <property type="project" value="TreeGrafter"/>
</dbReference>
<keyword evidence="11" id="KW-1185">Reference proteome</keyword>
<keyword evidence="3" id="KW-0813">Transport</keyword>
<reference evidence="10 11" key="1">
    <citation type="submission" date="2016-06" db="EMBL/GenBank/DDBJ databases">
        <authorList>
            <person name="Kjaerup R.B."/>
            <person name="Dalgaard T.S."/>
            <person name="Juul-Madsen H.R."/>
        </authorList>
    </citation>
    <scope>NUCLEOTIDE SEQUENCE [LARGE SCALE GENOMIC DNA]</scope>
    <source>
        <strain evidence="10">2</strain>
    </source>
</reference>
<dbReference type="GO" id="GO:0015086">
    <property type="term" value="F:cadmium ion transmembrane transporter activity"/>
    <property type="evidence" value="ECO:0007669"/>
    <property type="project" value="TreeGrafter"/>
</dbReference>
<dbReference type="InterPro" id="IPR058533">
    <property type="entry name" value="Cation_efflux_TM"/>
</dbReference>
<dbReference type="Pfam" id="PF16916">
    <property type="entry name" value="ZT_dimer"/>
    <property type="match status" value="1"/>
</dbReference>
<dbReference type="PANTHER" id="PTHR43840:SF15">
    <property type="entry name" value="MITOCHONDRIAL METAL TRANSPORTER 1-RELATED"/>
    <property type="match status" value="1"/>
</dbReference>
<accession>A0A1A8XHL6</accession>
<comment type="subcellular location">
    <subcellularLocation>
        <location evidence="1">Membrane</location>
        <topology evidence="1">Multi-pass membrane protein</topology>
    </subcellularLocation>
</comment>
<dbReference type="GO" id="GO:0006882">
    <property type="term" value="P:intracellular zinc ion homeostasis"/>
    <property type="evidence" value="ECO:0007669"/>
    <property type="project" value="TreeGrafter"/>
</dbReference>
<dbReference type="Gene3D" id="3.30.70.1350">
    <property type="entry name" value="Cation efflux protein, cytoplasmic domain"/>
    <property type="match status" value="1"/>
</dbReference>
<feature type="domain" description="Cation efflux protein cytoplasmic" evidence="9">
    <location>
        <begin position="214"/>
        <end position="291"/>
    </location>
</feature>
<feature type="transmembrane region" description="Helical" evidence="7">
    <location>
        <begin position="49"/>
        <end position="66"/>
    </location>
</feature>
<dbReference type="Gene3D" id="1.20.1510.10">
    <property type="entry name" value="Cation efflux protein transmembrane domain"/>
    <property type="match status" value="1"/>
</dbReference>
<evidence type="ECO:0000256" key="7">
    <source>
        <dbReference type="SAM" id="Phobius"/>
    </source>
</evidence>
<dbReference type="SUPFAM" id="SSF161111">
    <property type="entry name" value="Cation efflux protein transmembrane domain-like"/>
    <property type="match status" value="1"/>
</dbReference>
<dbReference type="GO" id="GO:0015341">
    <property type="term" value="F:zinc efflux antiporter activity"/>
    <property type="evidence" value="ECO:0007669"/>
    <property type="project" value="TreeGrafter"/>
</dbReference>
<keyword evidence="4 7" id="KW-0812">Transmembrane</keyword>
<evidence type="ECO:0000256" key="4">
    <source>
        <dbReference type="ARBA" id="ARBA00022692"/>
    </source>
</evidence>
<dbReference type="EMBL" id="FLQY01000029">
    <property type="protein sequence ID" value="SBT04186.1"/>
    <property type="molecule type" value="Genomic_DNA"/>
</dbReference>
<dbReference type="SUPFAM" id="SSF160240">
    <property type="entry name" value="Cation efflux protein cytoplasmic domain-like"/>
    <property type="match status" value="1"/>
</dbReference>